<keyword evidence="2" id="KW-0347">Helicase</keyword>
<evidence type="ECO:0000256" key="1">
    <source>
        <dbReference type="SAM" id="MobiDB-lite"/>
    </source>
</evidence>
<protein>
    <submittedName>
        <fullName evidence="2">DEAD/DEAH box RNA helicase</fullName>
    </submittedName>
</protein>
<feature type="region of interest" description="Disordered" evidence="1">
    <location>
        <begin position="27"/>
        <end position="90"/>
    </location>
</feature>
<proteinExistence type="predicted"/>
<feature type="non-terminal residue" evidence="2">
    <location>
        <position position="90"/>
    </location>
</feature>
<dbReference type="GO" id="GO:0004386">
    <property type="term" value="F:helicase activity"/>
    <property type="evidence" value="ECO:0007669"/>
    <property type="project" value="UniProtKB-KW"/>
</dbReference>
<accession>A0A2P4X0Z7</accession>
<sequence length="90" mass="10422">MGDKKSDMYDVNWQKVWPDRMPVILRDLAPTNPFNPRNLWPEEQEEEAQADKKGPAKEEKKGGGKLKKADLIRMQLAKDKAQKQSKVDEE</sequence>
<evidence type="ECO:0000313" key="2">
    <source>
        <dbReference type="EMBL" id="POM59228.1"/>
    </source>
</evidence>
<keyword evidence="2" id="KW-0547">Nucleotide-binding</keyword>
<dbReference type="AlphaFoldDB" id="A0A2P4X0Z7"/>
<keyword evidence="2" id="KW-0067">ATP-binding</keyword>
<dbReference type="EMBL" id="NCKW01017277">
    <property type="protein sequence ID" value="POM59228.1"/>
    <property type="molecule type" value="Genomic_DNA"/>
</dbReference>
<name>A0A2P4X0Z7_9STRA</name>
<keyword evidence="3" id="KW-1185">Reference proteome</keyword>
<evidence type="ECO:0000313" key="3">
    <source>
        <dbReference type="Proteomes" id="UP000237271"/>
    </source>
</evidence>
<reference evidence="2 3" key="1">
    <citation type="journal article" date="2017" name="Genome Biol. Evol.">
        <title>Phytophthora megakarya and P. palmivora, closely related causal agents of cacao black pod rot, underwent increases in genome sizes and gene numbers by different mechanisms.</title>
        <authorList>
            <person name="Ali S.S."/>
            <person name="Shao J."/>
            <person name="Lary D.J."/>
            <person name="Kronmiller B."/>
            <person name="Shen D."/>
            <person name="Strem M.D."/>
            <person name="Amoako-Attah I."/>
            <person name="Akrofi A.Y."/>
            <person name="Begoude B.A."/>
            <person name="Ten Hoopen G.M."/>
            <person name="Coulibaly K."/>
            <person name="Kebe B.I."/>
            <person name="Melnick R.L."/>
            <person name="Guiltinan M.J."/>
            <person name="Tyler B.M."/>
            <person name="Meinhardt L.W."/>
            <person name="Bailey B.A."/>
        </authorList>
    </citation>
    <scope>NUCLEOTIDE SEQUENCE [LARGE SCALE GENOMIC DNA]</scope>
    <source>
        <strain evidence="3">sbr112.9</strain>
    </source>
</reference>
<keyword evidence="2" id="KW-0378">Hydrolase</keyword>
<dbReference type="OrthoDB" id="64767at2759"/>
<dbReference type="Proteomes" id="UP000237271">
    <property type="component" value="Unassembled WGS sequence"/>
</dbReference>
<gene>
    <name evidence="2" type="ORF">PHPALM_32077</name>
</gene>
<feature type="compositionally biased region" description="Basic and acidic residues" evidence="1">
    <location>
        <begin position="49"/>
        <end position="90"/>
    </location>
</feature>
<comment type="caution">
    <text evidence="2">The sequence shown here is derived from an EMBL/GenBank/DDBJ whole genome shotgun (WGS) entry which is preliminary data.</text>
</comment>
<organism evidence="2 3">
    <name type="scientific">Phytophthora palmivora</name>
    <dbReference type="NCBI Taxonomy" id="4796"/>
    <lineage>
        <taxon>Eukaryota</taxon>
        <taxon>Sar</taxon>
        <taxon>Stramenopiles</taxon>
        <taxon>Oomycota</taxon>
        <taxon>Peronosporomycetes</taxon>
        <taxon>Peronosporales</taxon>
        <taxon>Peronosporaceae</taxon>
        <taxon>Phytophthora</taxon>
    </lineage>
</organism>